<dbReference type="EMBL" id="JARK01001677">
    <property type="protein sequence ID" value="EYB83170.1"/>
    <property type="molecule type" value="Genomic_DNA"/>
</dbReference>
<reference evidence="4" key="1">
    <citation type="journal article" date="2015" name="Nat. Genet.">
        <title>The genome and transcriptome of the zoonotic hookworm Ancylostoma ceylanicum identify infection-specific gene families.</title>
        <authorList>
            <person name="Schwarz E.M."/>
            <person name="Hu Y."/>
            <person name="Antoshechkin I."/>
            <person name="Miller M.M."/>
            <person name="Sternberg P.W."/>
            <person name="Aroian R.V."/>
        </authorList>
    </citation>
    <scope>NUCLEOTIDE SEQUENCE</scope>
    <source>
        <strain evidence="4">HY135</strain>
    </source>
</reference>
<evidence type="ECO:0000313" key="4">
    <source>
        <dbReference type="Proteomes" id="UP000024635"/>
    </source>
</evidence>
<feature type="transmembrane region" description="Helical" evidence="2">
    <location>
        <begin position="122"/>
        <end position="140"/>
    </location>
</feature>
<dbReference type="InterPro" id="IPR052854">
    <property type="entry name" value="Serpentine_rcpt_epsilon"/>
</dbReference>
<proteinExistence type="inferred from homology"/>
<feature type="transmembrane region" description="Helical" evidence="2">
    <location>
        <begin position="12"/>
        <end position="36"/>
    </location>
</feature>
<keyword evidence="4" id="KW-1185">Reference proteome</keyword>
<comment type="similarity">
    <text evidence="1">Belongs to the nematode receptor-like protein sre family.</text>
</comment>
<dbReference type="GO" id="GO:0007606">
    <property type="term" value="P:sensory perception of chemical stimulus"/>
    <property type="evidence" value="ECO:0007669"/>
    <property type="project" value="InterPro"/>
</dbReference>
<dbReference type="OrthoDB" id="5834256at2759"/>
<evidence type="ECO:0000256" key="1">
    <source>
        <dbReference type="ARBA" id="ARBA00006803"/>
    </source>
</evidence>
<dbReference type="Pfam" id="PF03125">
    <property type="entry name" value="Sre"/>
    <property type="match status" value="1"/>
</dbReference>
<keyword evidence="2" id="KW-0812">Transmembrane</keyword>
<evidence type="ECO:0000313" key="3">
    <source>
        <dbReference type="EMBL" id="EYB83170.1"/>
    </source>
</evidence>
<feature type="transmembrane region" description="Helical" evidence="2">
    <location>
        <begin position="91"/>
        <end position="110"/>
    </location>
</feature>
<dbReference type="PANTHER" id="PTHR47518:SF8">
    <property type="entry name" value="G PROTEIN-COUPLED RECEPTOR"/>
    <property type="match status" value="1"/>
</dbReference>
<keyword evidence="2" id="KW-0472">Membrane</keyword>
<accession>A0A016RXQ2</accession>
<protein>
    <submittedName>
        <fullName evidence="3">Uncharacterized protein</fullName>
    </submittedName>
</protein>
<name>A0A016RXQ2_9BILA</name>
<organism evidence="3 4">
    <name type="scientific">Ancylostoma ceylanicum</name>
    <dbReference type="NCBI Taxonomy" id="53326"/>
    <lineage>
        <taxon>Eukaryota</taxon>
        <taxon>Metazoa</taxon>
        <taxon>Ecdysozoa</taxon>
        <taxon>Nematoda</taxon>
        <taxon>Chromadorea</taxon>
        <taxon>Rhabditida</taxon>
        <taxon>Rhabditina</taxon>
        <taxon>Rhabditomorpha</taxon>
        <taxon>Strongyloidea</taxon>
        <taxon>Ancylostomatidae</taxon>
        <taxon>Ancylostomatinae</taxon>
        <taxon>Ancylostoma</taxon>
    </lineage>
</organism>
<gene>
    <name evidence="3" type="primary">Acey_s0341.g3006</name>
    <name evidence="3" type="synonym">Acey-T10G3.4</name>
    <name evidence="3" type="ORF">Y032_0341g3006</name>
</gene>
<dbReference type="GO" id="GO:0016020">
    <property type="term" value="C:membrane"/>
    <property type="evidence" value="ECO:0007669"/>
    <property type="project" value="InterPro"/>
</dbReference>
<dbReference type="AlphaFoldDB" id="A0A016RXQ2"/>
<keyword evidence="2" id="KW-1133">Transmembrane helix</keyword>
<evidence type="ECO:0000256" key="2">
    <source>
        <dbReference type="SAM" id="Phobius"/>
    </source>
</evidence>
<dbReference type="Proteomes" id="UP000024635">
    <property type="component" value="Unassembled WGS sequence"/>
</dbReference>
<dbReference type="InterPro" id="IPR004151">
    <property type="entry name" value="7TM_GPCR_serpentine_rcpt_Sre"/>
</dbReference>
<sequence length="324" mass="37060">MYESCNDNFQTIVNTSMIGCYVLSILAFGMTSMVHYMNRHAYHPIFSFLFFLLTSVYGFSNILNVTEFALMNFGSPDNSLAYELVVRFHQGLYIYLTCVVAMCVVERCFATIFMHTYEHWHPWNIVVGAQFLAAIVIYAHLSLVRSKFDDSVQLALSTVIILFLIFLLYKNVRLTQLFRGGKSSLSTRYQLTENIKILRLLVPVVVLDTTVCAADMAGNVFFHVDPYFNKQVCLGSTSYLPAYFVIRLVSLFMEWSIPISIIYQQATPKPVSNCLQVMRLRRYSKTAPKKITNVLGTDIQGSSHQLDYFLQLQQQWSGPLPSKD</sequence>
<feature type="transmembrane region" description="Helical" evidence="2">
    <location>
        <begin position="152"/>
        <end position="169"/>
    </location>
</feature>
<feature type="transmembrane region" description="Helical" evidence="2">
    <location>
        <begin position="48"/>
        <end position="71"/>
    </location>
</feature>
<comment type="caution">
    <text evidence="3">The sequence shown here is derived from an EMBL/GenBank/DDBJ whole genome shotgun (WGS) entry which is preliminary data.</text>
</comment>
<dbReference type="PANTHER" id="PTHR47518">
    <property type="entry name" value="SERPENTINE RECEPTOR CLASS EPSILON-13-RELATED"/>
    <property type="match status" value="1"/>
</dbReference>